<protein>
    <submittedName>
        <fullName evidence="11">TonB-dependent receptor plug domain-containing protein</fullName>
    </submittedName>
</protein>
<dbReference type="SUPFAM" id="SSF56935">
    <property type="entry name" value="Porins"/>
    <property type="match status" value="1"/>
</dbReference>
<dbReference type="GO" id="GO:0009279">
    <property type="term" value="C:cell outer membrane"/>
    <property type="evidence" value="ECO:0007669"/>
    <property type="project" value="UniProtKB-SubCell"/>
</dbReference>
<keyword evidence="5 9" id="KW-0732">Signal</keyword>
<dbReference type="InterPro" id="IPR036942">
    <property type="entry name" value="Beta-barrel_TonB_sf"/>
</dbReference>
<keyword evidence="4 8" id="KW-0812">Transmembrane</keyword>
<name>A0AAW7Y8A3_9GAMM</name>
<dbReference type="Proteomes" id="UP001170624">
    <property type="component" value="Unassembled WGS sequence"/>
</dbReference>
<dbReference type="InterPro" id="IPR039426">
    <property type="entry name" value="TonB-dep_rcpt-like"/>
</dbReference>
<keyword evidence="2 8" id="KW-0813">Transport</keyword>
<dbReference type="GO" id="GO:0044718">
    <property type="term" value="P:siderophore transmembrane transport"/>
    <property type="evidence" value="ECO:0007669"/>
    <property type="project" value="TreeGrafter"/>
</dbReference>
<evidence type="ECO:0000256" key="4">
    <source>
        <dbReference type="ARBA" id="ARBA00022692"/>
    </source>
</evidence>
<comment type="subcellular location">
    <subcellularLocation>
        <location evidence="1 8">Cell outer membrane</location>
        <topology evidence="1 8">Multi-pass membrane protein</topology>
    </subcellularLocation>
</comment>
<dbReference type="Gene3D" id="2.170.130.10">
    <property type="entry name" value="TonB-dependent receptor, plug domain"/>
    <property type="match status" value="1"/>
</dbReference>
<dbReference type="RefSeq" id="WP_303499495.1">
    <property type="nucleotide sequence ID" value="NZ_JAUOPU010000009.1"/>
</dbReference>
<dbReference type="Gene3D" id="2.40.170.20">
    <property type="entry name" value="TonB-dependent receptor, beta-barrel domain"/>
    <property type="match status" value="1"/>
</dbReference>
<evidence type="ECO:0000256" key="8">
    <source>
        <dbReference type="PROSITE-ProRule" id="PRU01360"/>
    </source>
</evidence>
<evidence type="ECO:0000256" key="3">
    <source>
        <dbReference type="ARBA" id="ARBA00022452"/>
    </source>
</evidence>
<keyword evidence="6 8" id="KW-0472">Membrane</keyword>
<dbReference type="AlphaFoldDB" id="A0AAW7Y8A3"/>
<reference evidence="11" key="1">
    <citation type="submission" date="2023-07" db="EMBL/GenBank/DDBJ databases">
        <title>Genome content predicts the carbon catabolic preferences of heterotrophic bacteria.</title>
        <authorList>
            <person name="Gralka M."/>
        </authorList>
    </citation>
    <scope>NUCLEOTIDE SEQUENCE</scope>
    <source>
        <strain evidence="11">G2M05</strain>
    </source>
</reference>
<feature type="domain" description="TonB-dependent receptor plug" evidence="10">
    <location>
        <begin position="60"/>
        <end position="169"/>
    </location>
</feature>
<dbReference type="PANTHER" id="PTHR30069">
    <property type="entry name" value="TONB-DEPENDENT OUTER MEMBRANE RECEPTOR"/>
    <property type="match status" value="1"/>
</dbReference>
<accession>A0AAW7Y8A3</accession>
<dbReference type="InterPro" id="IPR037066">
    <property type="entry name" value="Plug_dom_sf"/>
</dbReference>
<evidence type="ECO:0000256" key="2">
    <source>
        <dbReference type="ARBA" id="ARBA00022448"/>
    </source>
</evidence>
<comment type="caution">
    <text evidence="11">The sequence shown here is derived from an EMBL/GenBank/DDBJ whole genome shotgun (WGS) entry which is preliminary data.</text>
</comment>
<evidence type="ECO:0000256" key="7">
    <source>
        <dbReference type="ARBA" id="ARBA00023237"/>
    </source>
</evidence>
<evidence type="ECO:0000256" key="9">
    <source>
        <dbReference type="SAM" id="SignalP"/>
    </source>
</evidence>
<keyword evidence="7 8" id="KW-0998">Cell outer membrane</keyword>
<dbReference type="EMBL" id="JAUOPU010000009">
    <property type="protein sequence ID" value="MDO6542989.1"/>
    <property type="molecule type" value="Genomic_DNA"/>
</dbReference>
<keyword evidence="3 8" id="KW-1134">Transmembrane beta strand</keyword>
<evidence type="ECO:0000256" key="6">
    <source>
        <dbReference type="ARBA" id="ARBA00023136"/>
    </source>
</evidence>
<feature type="signal peptide" evidence="9">
    <location>
        <begin position="1"/>
        <end position="23"/>
    </location>
</feature>
<keyword evidence="11" id="KW-0675">Receptor</keyword>
<dbReference type="PROSITE" id="PS52016">
    <property type="entry name" value="TONB_DEPENDENT_REC_3"/>
    <property type="match status" value="1"/>
</dbReference>
<evidence type="ECO:0000259" key="10">
    <source>
        <dbReference type="Pfam" id="PF07715"/>
    </source>
</evidence>
<organism evidence="11 12">
    <name type="scientific">Photobacterium sanguinicancri</name>
    <dbReference type="NCBI Taxonomy" id="875932"/>
    <lineage>
        <taxon>Bacteria</taxon>
        <taxon>Pseudomonadati</taxon>
        <taxon>Pseudomonadota</taxon>
        <taxon>Gammaproteobacteria</taxon>
        <taxon>Vibrionales</taxon>
        <taxon>Vibrionaceae</taxon>
        <taxon>Photobacterium</taxon>
    </lineage>
</organism>
<evidence type="ECO:0000313" key="12">
    <source>
        <dbReference type="Proteomes" id="UP001170624"/>
    </source>
</evidence>
<evidence type="ECO:0000256" key="1">
    <source>
        <dbReference type="ARBA" id="ARBA00004571"/>
    </source>
</evidence>
<feature type="chain" id="PRO_5043600044" evidence="9">
    <location>
        <begin position="24"/>
        <end position="708"/>
    </location>
</feature>
<dbReference type="PANTHER" id="PTHR30069:SF29">
    <property type="entry name" value="HEMOGLOBIN AND HEMOGLOBIN-HAPTOGLOBIN-BINDING PROTEIN 1-RELATED"/>
    <property type="match status" value="1"/>
</dbReference>
<dbReference type="InterPro" id="IPR012910">
    <property type="entry name" value="Plug_dom"/>
</dbReference>
<dbReference type="Pfam" id="PF07715">
    <property type="entry name" value="Plug"/>
    <property type="match status" value="1"/>
</dbReference>
<evidence type="ECO:0000256" key="5">
    <source>
        <dbReference type="ARBA" id="ARBA00022729"/>
    </source>
</evidence>
<proteinExistence type="inferred from homology"/>
<sequence length="708" mass="79473">MVITARLSFPFYFLALFSSIAFAHADKQPLELNTLISLSLDELSNIETTVTSAAKKSQNISEVPAAIYVISSEQIIRSGARSVADALALAPGVTVNKISEYNWQVSIRGLNEVLFNKALVMVDGRSVFSPLMSGTFWHTVDMVMSDIDRIEILRGTAGTMWGGNATNGVINIITKSSKETLGQHLEIAAGEHSYQKLSYRTGFAINENTTARVFVKGVKSDYYYDNDDPWRSYRGGFRSDYQQGSNAVTLQFGGYHNVSEHYWENYNLAVTPPQLIPTQLVDYSRGGYISVDWFQNNNKTDYEMHVWADSNSKVEPSSKGQFSTLNFDGLTRTRLTDSHELTTGGGVRLIHRNVAPYTDDYYAKLEPIGRYSNDPINTDAIYNLFTQLESQLSDNITTTLGVKVEHFTLNNTTEIQPQARITYQYSPLQQFWAGIGRAVVTPASVESLTDGYRLGKVIAADHQGSGYYRYYDGIFFTMGNPDMKNESVVTLDAGHRISLTPELNIDSTVFFSNYQNLRMLETGSDPWICAYGQCNDGTKLPNNLFIHETEFGDRLNANSYGFETAIRWHPHQDYILNTSYSFINTEAYCSGNMSCADDAMSGAKANYNHQPAHYLSVQSLWSINANWQFDVWFKHKSSVDSDITYGDGSKPYSAPEVTTVDVRLAWQKKPSWPKVELVIDALNKAPYSDMPNKARIGETAYLRSSWDF</sequence>
<gene>
    <name evidence="11" type="ORF">Q4568_10615</name>
</gene>
<comment type="similarity">
    <text evidence="8">Belongs to the TonB-dependent receptor family.</text>
</comment>
<evidence type="ECO:0000313" key="11">
    <source>
        <dbReference type="EMBL" id="MDO6542989.1"/>
    </source>
</evidence>
<dbReference type="GO" id="GO:0015344">
    <property type="term" value="F:siderophore uptake transmembrane transporter activity"/>
    <property type="evidence" value="ECO:0007669"/>
    <property type="project" value="TreeGrafter"/>
</dbReference>